<evidence type="ECO:0000313" key="2">
    <source>
        <dbReference type="Proteomes" id="UP000272942"/>
    </source>
</evidence>
<dbReference type="WBParaSite" id="ECPE_0001516801-mRNA-1">
    <property type="protein sequence ID" value="ECPE_0001516801-mRNA-1"/>
    <property type="gene ID" value="ECPE_0001516801"/>
</dbReference>
<organism evidence="3">
    <name type="scientific">Echinostoma caproni</name>
    <dbReference type="NCBI Taxonomy" id="27848"/>
    <lineage>
        <taxon>Eukaryota</taxon>
        <taxon>Metazoa</taxon>
        <taxon>Spiralia</taxon>
        <taxon>Lophotrochozoa</taxon>
        <taxon>Platyhelminthes</taxon>
        <taxon>Trematoda</taxon>
        <taxon>Digenea</taxon>
        <taxon>Plagiorchiida</taxon>
        <taxon>Echinostomata</taxon>
        <taxon>Echinostomatoidea</taxon>
        <taxon>Echinostomatidae</taxon>
        <taxon>Echinostoma</taxon>
    </lineage>
</organism>
<evidence type="ECO:0000313" key="1">
    <source>
        <dbReference type="EMBL" id="VDP92400.1"/>
    </source>
</evidence>
<dbReference type="Proteomes" id="UP000272942">
    <property type="component" value="Unassembled WGS sequence"/>
</dbReference>
<reference evidence="3" key="1">
    <citation type="submission" date="2016-06" db="UniProtKB">
        <authorList>
            <consortium name="WormBaseParasite"/>
        </authorList>
    </citation>
    <scope>IDENTIFICATION</scope>
</reference>
<keyword evidence="2" id="KW-1185">Reference proteome</keyword>
<dbReference type="AlphaFoldDB" id="A0A183B7E3"/>
<proteinExistence type="predicted"/>
<gene>
    <name evidence="1" type="ORF">ECPE_LOCUS15128</name>
</gene>
<evidence type="ECO:0000313" key="3">
    <source>
        <dbReference type="WBParaSite" id="ECPE_0001516801-mRNA-1"/>
    </source>
</evidence>
<reference evidence="1 2" key="2">
    <citation type="submission" date="2018-11" db="EMBL/GenBank/DDBJ databases">
        <authorList>
            <consortium name="Pathogen Informatics"/>
        </authorList>
    </citation>
    <scope>NUCLEOTIDE SEQUENCE [LARGE SCALE GENOMIC DNA]</scope>
    <source>
        <strain evidence="1 2">Egypt</strain>
    </source>
</reference>
<protein>
    <submittedName>
        <fullName evidence="1 3">Uncharacterized protein</fullName>
    </submittedName>
</protein>
<dbReference type="EMBL" id="UZAN01059618">
    <property type="protein sequence ID" value="VDP92400.1"/>
    <property type="molecule type" value="Genomic_DNA"/>
</dbReference>
<sequence>MWVCPLCTELLASRIEEEGALEKKDLDSEIGEGSKFIAITSLDVTVIDCFAQGAVFQQIADGTEATEATEALSKRTSP</sequence>
<accession>A0A183B7E3</accession>
<name>A0A183B7E3_9TREM</name>